<dbReference type="Proteomes" id="UP000249661">
    <property type="component" value="Unassembled WGS sequence"/>
</dbReference>
<protein>
    <submittedName>
        <fullName evidence="1">Uncharacterized protein</fullName>
    </submittedName>
</protein>
<reference evidence="1" key="1">
    <citation type="submission" date="2018-02" db="EMBL/GenBank/DDBJ databases">
        <title>The genomes of Aspergillus section Nigri reveals drivers in fungal speciation.</title>
        <authorList>
            <consortium name="DOE Joint Genome Institute"/>
            <person name="Vesth T.C."/>
            <person name="Nybo J."/>
            <person name="Theobald S."/>
            <person name="Brandl J."/>
            <person name="Frisvad J.C."/>
            <person name="Nielsen K.F."/>
            <person name="Lyhne E.K."/>
            <person name="Kogle M.E."/>
            <person name="Kuo A."/>
            <person name="Riley R."/>
            <person name="Clum A."/>
            <person name="Nolan M."/>
            <person name="Lipzen A."/>
            <person name="Salamov A."/>
            <person name="Henrissat B."/>
            <person name="Wiebenga A."/>
            <person name="De vries R.P."/>
            <person name="Grigoriev I.V."/>
            <person name="Mortensen U.H."/>
            <person name="Andersen M.R."/>
            <person name="Baker S.E."/>
        </authorList>
    </citation>
    <scope>NUCLEOTIDE SEQUENCE</scope>
    <source>
        <strain evidence="1">CBS 121060</strain>
    </source>
</reference>
<dbReference type="EMBL" id="KZ824953">
    <property type="protein sequence ID" value="RAH70697.1"/>
    <property type="molecule type" value="Genomic_DNA"/>
</dbReference>
<sequence>MDRKSHFPLSHRFLVDAIPKHHTTFFFFFFSYFWLQCFHFLGLSVNNNIIWSIIPTPVPLPPPSNGCVIVIIGIVSCPHSMAHVLGDPPYARSQRGVF</sequence>
<evidence type="ECO:0000313" key="1">
    <source>
        <dbReference type="EMBL" id="RAH70697.1"/>
    </source>
</evidence>
<evidence type="ECO:0000313" key="2">
    <source>
        <dbReference type="Proteomes" id="UP000249661"/>
    </source>
</evidence>
<gene>
    <name evidence="1" type="ORF">BO66DRAFT_78318</name>
</gene>
<proteinExistence type="predicted"/>
<organism evidence="1 2">
    <name type="scientific">Aspergillus aculeatinus CBS 121060</name>
    <dbReference type="NCBI Taxonomy" id="1448322"/>
    <lineage>
        <taxon>Eukaryota</taxon>
        <taxon>Fungi</taxon>
        <taxon>Dikarya</taxon>
        <taxon>Ascomycota</taxon>
        <taxon>Pezizomycotina</taxon>
        <taxon>Eurotiomycetes</taxon>
        <taxon>Eurotiomycetidae</taxon>
        <taxon>Eurotiales</taxon>
        <taxon>Aspergillaceae</taxon>
        <taxon>Aspergillus</taxon>
        <taxon>Aspergillus subgen. Circumdati</taxon>
    </lineage>
</organism>
<name>A0ACD1HAT8_9EURO</name>
<accession>A0ACD1HAT8</accession>
<keyword evidence="2" id="KW-1185">Reference proteome</keyword>